<dbReference type="InterPro" id="IPR040286">
    <property type="entry name" value="At3g25440-like"/>
</dbReference>
<feature type="domain" description="CRM" evidence="5">
    <location>
        <begin position="401"/>
        <end position="498"/>
    </location>
</feature>
<feature type="compositionally biased region" description="Basic and acidic residues" evidence="3">
    <location>
        <begin position="338"/>
        <end position="349"/>
    </location>
</feature>
<dbReference type="SMART" id="SM01103">
    <property type="entry name" value="CRS1_YhbY"/>
    <property type="match status" value="1"/>
</dbReference>
<evidence type="ECO:0000313" key="6">
    <source>
        <dbReference type="EMBL" id="KAK4752450.1"/>
    </source>
</evidence>
<dbReference type="PANTHER" id="PTHR31426">
    <property type="entry name" value="GROUP II INTRON SPLICING FACTOR CRS1-LIKE"/>
    <property type="match status" value="1"/>
</dbReference>
<dbReference type="Proteomes" id="UP001345219">
    <property type="component" value="Chromosome 16"/>
</dbReference>
<dbReference type="InterPro" id="IPR035920">
    <property type="entry name" value="YhbY-like_sf"/>
</dbReference>
<dbReference type="Pfam" id="PF01985">
    <property type="entry name" value="CRS1_YhbY"/>
    <property type="match status" value="1"/>
</dbReference>
<dbReference type="GO" id="GO:0003723">
    <property type="term" value="F:RNA binding"/>
    <property type="evidence" value="ECO:0007669"/>
    <property type="project" value="UniProtKB-UniRule"/>
</dbReference>
<keyword evidence="1 2" id="KW-0694">RNA-binding</keyword>
<evidence type="ECO:0000313" key="7">
    <source>
        <dbReference type="Proteomes" id="UP001345219"/>
    </source>
</evidence>
<accession>A0AAN7PVN0</accession>
<keyword evidence="7" id="KW-1185">Reference proteome</keyword>
<evidence type="ECO:0000256" key="2">
    <source>
        <dbReference type="PROSITE-ProRule" id="PRU00626"/>
    </source>
</evidence>
<dbReference type="Pfam" id="PF00076">
    <property type="entry name" value="RRM_1"/>
    <property type="match status" value="1"/>
</dbReference>
<feature type="compositionally biased region" description="Basic residues" evidence="3">
    <location>
        <begin position="320"/>
        <end position="337"/>
    </location>
</feature>
<evidence type="ECO:0000256" key="1">
    <source>
        <dbReference type="ARBA" id="ARBA00022884"/>
    </source>
</evidence>
<evidence type="ECO:0000259" key="5">
    <source>
        <dbReference type="PROSITE" id="PS51295"/>
    </source>
</evidence>
<sequence>MASIAEKEYDAFQERVRRTIYIDNLSPQVNESVLKKGLGQYVTVKDVRFIPNYSEPKNAARCALVEVETSEQAQEIIKDVIDAYPFMILGIPRPVRARPAEEEMFDDRPAKPGRRIELQWLHPNDPDFQVAWKLKRLVKKHAAEASFMMKQQLEAEEKLAKQQEEMLKVGLVCSVSIEAPTGKHLAARQMKIEDENGYYECDGHHLYPRDKPGGGLSRPSAIAILPNPGVRMMRRIASLRGLRASSFLIPRRPPTGPSSLSRLILCPQELISSVIEHSPPHQTLSTLWNFRSLSYGAVNLVLSQGKPKFEVQEVDPPKKDKWKNKKRFKMQKRREKEKRKAANRNDPRRLGITRKKKQKFANAEERINYKLEKARIKEALLLEKLKRYEVPKVQGPTMKPDPLSGEERFYLKKISQKKSNYVPIGRRGVYGGVILNMHMHWKKHETVKVICKPCKPGQVKEFAQEIARLSGGIPIHFIGDDTIVFYRGKNYAQPEVMSPIDTLSRKKALEKSKYEQSLESVQRFIAIAEKELELYYRHVALYGDPNSRDPIKILDVPGSMESRNMTDGRGDISFTCLSESDDSDRVILDIERDDDHGKFRDRLFR</sequence>
<dbReference type="PROSITE" id="PS50102">
    <property type="entry name" value="RRM"/>
    <property type="match status" value="1"/>
</dbReference>
<name>A0AAN7PVN0_9MYRT</name>
<feature type="domain" description="RRM" evidence="4">
    <location>
        <begin position="18"/>
        <end position="102"/>
    </location>
</feature>
<dbReference type="SUPFAM" id="SSF75471">
    <property type="entry name" value="YhbY-like"/>
    <property type="match status" value="1"/>
</dbReference>
<organism evidence="6 7">
    <name type="scientific">Trapa incisa</name>
    <dbReference type="NCBI Taxonomy" id="236973"/>
    <lineage>
        <taxon>Eukaryota</taxon>
        <taxon>Viridiplantae</taxon>
        <taxon>Streptophyta</taxon>
        <taxon>Embryophyta</taxon>
        <taxon>Tracheophyta</taxon>
        <taxon>Spermatophyta</taxon>
        <taxon>Magnoliopsida</taxon>
        <taxon>eudicotyledons</taxon>
        <taxon>Gunneridae</taxon>
        <taxon>Pentapetalae</taxon>
        <taxon>rosids</taxon>
        <taxon>malvids</taxon>
        <taxon>Myrtales</taxon>
        <taxon>Lythraceae</taxon>
        <taxon>Trapa</taxon>
    </lineage>
</organism>
<dbReference type="PROSITE" id="PS51295">
    <property type="entry name" value="CRM"/>
    <property type="match status" value="1"/>
</dbReference>
<dbReference type="InterPro" id="IPR035979">
    <property type="entry name" value="RBD_domain_sf"/>
</dbReference>
<protein>
    <recommendedName>
        <fullName evidence="8">CRM domain-containing protein</fullName>
    </recommendedName>
</protein>
<dbReference type="PANTHER" id="PTHR31426:SF2">
    <property type="entry name" value="OS01G0958400 PROTEIN"/>
    <property type="match status" value="1"/>
</dbReference>
<dbReference type="CDD" id="cd00590">
    <property type="entry name" value="RRM_SF"/>
    <property type="match status" value="1"/>
</dbReference>
<gene>
    <name evidence="6" type="ORF">SAY87_021248</name>
</gene>
<dbReference type="Gene3D" id="3.30.70.330">
    <property type="match status" value="1"/>
</dbReference>
<dbReference type="InterPro" id="IPR012677">
    <property type="entry name" value="Nucleotide-bd_a/b_plait_sf"/>
</dbReference>
<comment type="caution">
    <text evidence="6">The sequence shown here is derived from an EMBL/GenBank/DDBJ whole genome shotgun (WGS) entry which is preliminary data.</text>
</comment>
<dbReference type="SUPFAM" id="SSF54928">
    <property type="entry name" value="RNA-binding domain, RBD"/>
    <property type="match status" value="1"/>
</dbReference>
<reference evidence="6 7" key="1">
    <citation type="journal article" date="2023" name="Hortic Res">
        <title>Pangenome of water caltrop reveals structural variations and asymmetric subgenome divergence after allopolyploidization.</title>
        <authorList>
            <person name="Zhang X."/>
            <person name="Chen Y."/>
            <person name="Wang L."/>
            <person name="Yuan Y."/>
            <person name="Fang M."/>
            <person name="Shi L."/>
            <person name="Lu R."/>
            <person name="Comes H.P."/>
            <person name="Ma Y."/>
            <person name="Chen Y."/>
            <person name="Huang G."/>
            <person name="Zhou Y."/>
            <person name="Zheng Z."/>
            <person name="Qiu Y."/>
        </authorList>
    </citation>
    <scope>NUCLEOTIDE SEQUENCE [LARGE SCALE GENOMIC DNA]</scope>
    <source>
        <tissue evidence="6">Roots</tissue>
    </source>
</reference>
<evidence type="ECO:0000256" key="3">
    <source>
        <dbReference type="SAM" id="MobiDB-lite"/>
    </source>
</evidence>
<dbReference type="InterPro" id="IPR000504">
    <property type="entry name" value="RRM_dom"/>
</dbReference>
<dbReference type="EMBL" id="JAXIOK010000016">
    <property type="protein sequence ID" value="KAK4752450.1"/>
    <property type="molecule type" value="Genomic_DNA"/>
</dbReference>
<dbReference type="AlphaFoldDB" id="A0AAN7PVN0"/>
<evidence type="ECO:0008006" key="8">
    <source>
        <dbReference type="Google" id="ProtNLM"/>
    </source>
</evidence>
<dbReference type="Gene3D" id="3.30.110.60">
    <property type="entry name" value="YhbY-like"/>
    <property type="match status" value="1"/>
</dbReference>
<feature type="region of interest" description="Disordered" evidence="3">
    <location>
        <begin position="312"/>
        <end position="350"/>
    </location>
</feature>
<dbReference type="InterPro" id="IPR001890">
    <property type="entry name" value="RNA-binding_CRM"/>
</dbReference>
<proteinExistence type="predicted"/>
<evidence type="ECO:0000259" key="4">
    <source>
        <dbReference type="PROSITE" id="PS50102"/>
    </source>
</evidence>